<feature type="transmembrane region" description="Helical" evidence="18">
    <location>
        <begin position="548"/>
        <end position="568"/>
    </location>
</feature>
<keyword evidence="7" id="KW-0770">Synapse</keyword>
<evidence type="ECO:0000256" key="12">
    <source>
        <dbReference type="ARBA" id="ARBA00023180"/>
    </source>
</evidence>
<gene>
    <name evidence="21" type="ORF">NTJ_05034</name>
</gene>
<evidence type="ECO:0000256" key="15">
    <source>
        <dbReference type="ARBA" id="ARBA00023273"/>
    </source>
</evidence>
<evidence type="ECO:0000256" key="2">
    <source>
        <dbReference type="ARBA" id="ARBA00007242"/>
    </source>
</evidence>
<feature type="transmembrane region" description="Helical" evidence="18">
    <location>
        <begin position="358"/>
        <end position="378"/>
    </location>
</feature>
<dbReference type="InterPro" id="IPR043458">
    <property type="entry name" value="GPR158/179"/>
</dbReference>
<evidence type="ECO:0000256" key="5">
    <source>
        <dbReference type="ARBA" id="ARBA00022729"/>
    </source>
</evidence>
<reference evidence="21 22" key="1">
    <citation type="submission" date="2023-09" db="EMBL/GenBank/DDBJ databases">
        <title>Nesidiocoris tenuis whole genome shotgun sequence.</title>
        <authorList>
            <person name="Shibata T."/>
            <person name="Shimoda M."/>
            <person name="Kobayashi T."/>
            <person name="Uehara T."/>
        </authorList>
    </citation>
    <scope>NUCLEOTIDE SEQUENCE [LARGE SCALE GENOMIC DNA]</scope>
    <source>
        <strain evidence="21 22">Japan</strain>
    </source>
</reference>
<dbReference type="PANTHER" id="PTHR32546:SF16">
    <property type="entry name" value="G-PROTEIN COUPLED RECEPTOR CG31760-RELATED"/>
    <property type="match status" value="1"/>
</dbReference>
<keyword evidence="5 19" id="KW-0732">Signal</keyword>
<keyword evidence="15" id="KW-0966">Cell projection</keyword>
<evidence type="ECO:0000256" key="9">
    <source>
        <dbReference type="ARBA" id="ARBA00023136"/>
    </source>
</evidence>
<evidence type="ECO:0000256" key="17">
    <source>
        <dbReference type="SAM" id="Coils"/>
    </source>
</evidence>
<keyword evidence="17" id="KW-0175">Coiled coil</keyword>
<keyword evidence="6 18" id="KW-1133">Transmembrane helix</keyword>
<evidence type="ECO:0000256" key="4">
    <source>
        <dbReference type="ARBA" id="ARBA00022692"/>
    </source>
</evidence>
<keyword evidence="4 18" id="KW-0812">Transmembrane</keyword>
<feature type="transmembrane region" description="Helical" evidence="18">
    <location>
        <begin position="330"/>
        <end position="351"/>
    </location>
</feature>
<evidence type="ECO:0000259" key="20">
    <source>
        <dbReference type="PROSITE" id="PS50259"/>
    </source>
</evidence>
<evidence type="ECO:0000256" key="1">
    <source>
        <dbReference type="ARBA" id="ARBA00004487"/>
    </source>
</evidence>
<evidence type="ECO:0000256" key="3">
    <source>
        <dbReference type="ARBA" id="ARBA00022475"/>
    </source>
</evidence>
<keyword evidence="22" id="KW-1185">Reference proteome</keyword>
<evidence type="ECO:0000256" key="6">
    <source>
        <dbReference type="ARBA" id="ARBA00022989"/>
    </source>
</evidence>
<keyword evidence="9 18" id="KW-0472">Membrane</keyword>
<dbReference type="PROSITE" id="PS50259">
    <property type="entry name" value="G_PROTEIN_RECEP_F3_4"/>
    <property type="match status" value="1"/>
</dbReference>
<keyword evidence="8" id="KW-0297">G-protein coupled receptor</keyword>
<dbReference type="PANTHER" id="PTHR32546">
    <property type="entry name" value="G-PROTEIN COUPLED RECEPTOR 158-RELATED"/>
    <property type="match status" value="1"/>
</dbReference>
<evidence type="ECO:0000256" key="11">
    <source>
        <dbReference type="ARBA" id="ARBA00023170"/>
    </source>
</evidence>
<keyword evidence="14" id="KW-0628">Postsynaptic cell membrane</keyword>
<dbReference type="Proteomes" id="UP001307889">
    <property type="component" value="Chromosome 3"/>
</dbReference>
<dbReference type="InterPro" id="IPR017978">
    <property type="entry name" value="GPCR_3_C"/>
</dbReference>
<evidence type="ECO:0000313" key="21">
    <source>
        <dbReference type="EMBL" id="BES92227.1"/>
    </source>
</evidence>
<evidence type="ECO:0000256" key="18">
    <source>
        <dbReference type="SAM" id="Phobius"/>
    </source>
</evidence>
<sequence length="676" mass="76234">MERWSRLMMVFLSMSFALGQIYFNTTKEKIEEALRIIEEVATNNMGALCVTEGYRLLPTPVIPARFDTAKQKAELASNLLVELGLIARHNGQAHSQLHNVVDAVAHSLLITEPSLLASRVIALNATTGLVISAAVWRRESGQMGMEWRQPAEVRPDVELPQELPWIPKGSEIGGWTYPYYSCIARTWVLSFSIDIPVNKHGTKGYLSVDVDISSLQVNQCDPSPDDSDDQILAFKGSHKCHNSTQCHFSSQERSRWSRGNYICLCRPGFYMDQPQVPFLGNIVEAAWLERNANGSQAYDHQFMCQPCAEGCETCVGPEPCLSQYNWPCRIILLSISVTCVAFTLGMVAFVFHHRRLKVFKVASPIFLCITLLGCAIMYLEMAAIFPILDMYSCIATKWSRHLGFCVTYTALLMKTWRVSLTYRVKSAHKVKLTDKQLLQWMFPILLVMLIYLGTWTLSAPPIGEDIEDSHGLRFKQCSYNWWDHSIALGEMLFLAWGIRVCYSVRNAESLFNEARLISYAIYNIAIVNTAMVAFHLSLFPNAGPDMKYFLGFVRTQLSTSVTVGLVFGPKVVRVLKGQGDQWDKRARARAVTASFSLNGIGLVAEETTDLYQENEELKEEIQKLAGQIEFMRIVSMEMNNRHVKPRPGGYFSVGTAVLLQSPRTPRDTPQKDQENV</sequence>
<feature type="transmembrane region" description="Helical" evidence="18">
    <location>
        <begin position="398"/>
        <end position="416"/>
    </location>
</feature>
<keyword evidence="13" id="KW-0807">Transducer</keyword>
<protein>
    <submittedName>
        <fullName evidence="21">7 transmembrane sweet-taste receptor of 3 GCPR</fullName>
    </submittedName>
</protein>
<keyword evidence="10" id="KW-1015">Disulfide bond</keyword>
<organism evidence="21 22">
    <name type="scientific">Nesidiocoris tenuis</name>
    <dbReference type="NCBI Taxonomy" id="355587"/>
    <lineage>
        <taxon>Eukaryota</taxon>
        <taxon>Metazoa</taxon>
        <taxon>Ecdysozoa</taxon>
        <taxon>Arthropoda</taxon>
        <taxon>Hexapoda</taxon>
        <taxon>Insecta</taxon>
        <taxon>Pterygota</taxon>
        <taxon>Neoptera</taxon>
        <taxon>Paraneoptera</taxon>
        <taxon>Hemiptera</taxon>
        <taxon>Heteroptera</taxon>
        <taxon>Panheteroptera</taxon>
        <taxon>Cimicomorpha</taxon>
        <taxon>Miridae</taxon>
        <taxon>Dicyphina</taxon>
        <taxon>Nesidiocoris</taxon>
    </lineage>
</organism>
<keyword evidence="12" id="KW-0325">Glycoprotein</keyword>
<evidence type="ECO:0000256" key="19">
    <source>
        <dbReference type="SAM" id="SignalP"/>
    </source>
</evidence>
<dbReference type="CDD" id="cd15293">
    <property type="entry name" value="7tmC_GPR158-like"/>
    <property type="match status" value="1"/>
</dbReference>
<feature type="transmembrane region" description="Helical" evidence="18">
    <location>
        <begin position="486"/>
        <end position="504"/>
    </location>
</feature>
<name>A0ABN7APA7_9HEMI</name>
<evidence type="ECO:0000256" key="10">
    <source>
        <dbReference type="ARBA" id="ARBA00023157"/>
    </source>
</evidence>
<feature type="chain" id="PRO_5047517906" evidence="19">
    <location>
        <begin position="20"/>
        <end position="676"/>
    </location>
</feature>
<evidence type="ECO:0000256" key="16">
    <source>
        <dbReference type="ARBA" id="ARBA00034104"/>
    </source>
</evidence>
<keyword evidence="11 21" id="KW-0675">Receptor</keyword>
<evidence type="ECO:0000256" key="8">
    <source>
        <dbReference type="ARBA" id="ARBA00023040"/>
    </source>
</evidence>
<feature type="domain" description="G-protein coupled receptors family 3 profile" evidence="20">
    <location>
        <begin position="328"/>
        <end position="575"/>
    </location>
</feature>
<dbReference type="InterPro" id="IPR054714">
    <property type="entry name" value="GPR158_179_extracellular"/>
</dbReference>
<evidence type="ECO:0000313" key="22">
    <source>
        <dbReference type="Proteomes" id="UP001307889"/>
    </source>
</evidence>
<accession>A0ABN7APA7</accession>
<keyword evidence="3" id="KW-1003">Cell membrane</keyword>
<evidence type="ECO:0000256" key="13">
    <source>
        <dbReference type="ARBA" id="ARBA00023224"/>
    </source>
</evidence>
<comment type="similarity">
    <text evidence="2">Belongs to the G-protein coupled receptor 3 family.</text>
</comment>
<dbReference type="Pfam" id="PF00003">
    <property type="entry name" value="7tm_3"/>
    <property type="match status" value="1"/>
</dbReference>
<feature type="coiled-coil region" evidence="17">
    <location>
        <begin position="607"/>
        <end position="634"/>
    </location>
</feature>
<feature type="signal peptide" evidence="19">
    <location>
        <begin position="1"/>
        <end position="19"/>
    </location>
</feature>
<comment type="subcellular location">
    <subcellularLocation>
        <location evidence="1">Cell projection</location>
        <location evidence="1">Neuron projection</location>
    </subcellularLocation>
    <subcellularLocation>
        <location evidence="16">Postsynaptic cell membrane</location>
        <topology evidence="16">Multi-pass membrane protein</topology>
    </subcellularLocation>
</comment>
<feature type="transmembrane region" description="Helical" evidence="18">
    <location>
        <begin position="437"/>
        <end position="457"/>
    </location>
</feature>
<dbReference type="EMBL" id="AP028911">
    <property type="protein sequence ID" value="BES92227.1"/>
    <property type="molecule type" value="Genomic_DNA"/>
</dbReference>
<feature type="transmembrane region" description="Helical" evidence="18">
    <location>
        <begin position="516"/>
        <end position="536"/>
    </location>
</feature>
<evidence type="ECO:0000256" key="7">
    <source>
        <dbReference type="ARBA" id="ARBA00023018"/>
    </source>
</evidence>
<evidence type="ECO:0000256" key="14">
    <source>
        <dbReference type="ARBA" id="ARBA00023257"/>
    </source>
</evidence>
<dbReference type="Pfam" id="PF22572">
    <property type="entry name" value="GPR158_179_EC"/>
    <property type="match status" value="1"/>
</dbReference>
<proteinExistence type="inferred from homology"/>